<comment type="caution">
    <text evidence="1">The sequence shown here is derived from an EMBL/GenBank/DDBJ whole genome shotgun (WGS) entry which is preliminary data.</text>
</comment>
<organism evidence="1">
    <name type="scientific">marine sediment metagenome</name>
    <dbReference type="NCBI Taxonomy" id="412755"/>
    <lineage>
        <taxon>unclassified sequences</taxon>
        <taxon>metagenomes</taxon>
        <taxon>ecological metagenomes</taxon>
    </lineage>
</organism>
<feature type="non-terminal residue" evidence="1">
    <location>
        <position position="74"/>
    </location>
</feature>
<accession>X1V0U2</accession>
<evidence type="ECO:0000313" key="1">
    <source>
        <dbReference type="EMBL" id="GAI98244.1"/>
    </source>
</evidence>
<name>X1V0U2_9ZZZZ</name>
<dbReference type="EMBL" id="BARW01023658">
    <property type="protein sequence ID" value="GAI98244.1"/>
    <property type="molecule type" value="Genomic_DNA"/>
</dbReference>
<proteinExistence type="predicted"/>
<protein>
    <submittedName>
        <fullName evidence="1">Uncharacterized protein</fullName>
    </submittedName>
</protein>
<gene>
    <name evidence="1" type="ORF">S12H4_39186</name>
</gene>
<reference evidence="1" key="1">
    <citation type="journal article" date="2014" name="Front. Microbiol.">
        <title>High frequency of phylogenetically diverse reductive dehalogenase-homologous genes in deep subseafloor sedimentary metagenomes.</title>
        <authorList>
            <person name="Kawai M."/>
            <person name="Futagami T."/>
            <person name="Toyoda A."/>
            <person name="Takaki Y."/>
            <person name="Nishi S."/>
            <person name="Hori S."/>
            <person name="Arai W."/>
            <person name="Tsubouchi T."/>
            <person name="Morono Y."/>
            <person name="Uchiyama I."/>
            <person name="Ito T."/>
            <person name="Fujiyama A."/>
            <person name="Inagaki F."/>
            <person name="Takami H."/>
        </authorList>
    </citation>
    <scope>NUCLEOTIDE SEQUENCE</scope>
    <source>
        <strain evidence="1">Expedition CK06-06</strain>
    </source>
</reference>
<sequence>MPDKSATFTLELVIKSFEEKRIAERINNRDRGVIYTPQPIADLMVVNIFRIFVSNISETLNTGERFNTSLKLLN</sequence>
<dbReference type="AlphaFoldDB" id="X1V0U2"/>